<gene>
    <name evidence="2" type="ORF">HGRIS_011899</name>
</gene>
<protein>
    <submittedName>
        <fullName evidence="2">Uncharacterized protein</fullName>
    </submittedName>
</protein>
<feature type="compositionally biased region" description="Polar residues" evidence="1">
    <location>
        <begin position="1"/>
        <end position="17"/>
    </location>
</feature>
<evidence type="ECO:0000313" key="3">
    <source>
        <dbReference type="Proteomes" id="UP001556367"/>
    </source>
</evidence>
<dbReference type="Proteomes" id="UP001556367">
    <property type="component" value="Unassembled WGS sequence"/>
</dbReference>
<comment type="caution">
    <text evidence="2">The sequence shown here is derived from an EMBL/GenBank/DDBJ whole genome shotgun (WGS) entry which is preliminary data.</text>
</comment>
<organism evidence="2 3">
    <name type="scientific">Hohenbuehelia grisea</name>
    <dbReference type="NCBI Taxonomy" id="104357"/>
    <lineage>
        <taxon>Eukaryota</taxon>
        <taxon>Fungi</taxon>
        <taxon>Dikarya</taxon>
        <taxon>Basidiomycota</taxon>
        <taxon>Agaricomycotina</taxon>
        <taxon>Agaricomycetes</taxon>
        <taxon>Agaricomycetidae</taxon>
        <taxon>Agaricales</taxon>
        <taxon>Pleurotineae</taxon>
        <taxon>Pleurotaceae</taxon>
        <taxon>Hohenbuehelia</taxon>
    </lineage>
</organism>
<reference evidence="3" key="1">
    <citation type="submission" date="2024-06" db="EMBL/GenBank/DDBJ databases">
        <title>Multi-omics analyses provide insights into the biosynthesis of the anticancer antibiotic pleurotin in Hohenbuehelia grisea.</title>
        <authorList>
            <person name="Weaver J.A."/>
            <person name="Alberti F."/>
        </authorList>
    </citation>
    <scope>NUCLEOTIDE SEQUENCE [LARGE SCALE GENOMIC DNA]</scope>
    <source>
        <strain evidence="3">T-177</strain>
    </source>
</reference>
<feature type="region of interest" description="Disordered" evidence="1">
    <location>
        <begin position="1"/>
        <end position="20"/>
    </location>
</feature>
<keyword evidence="3" id="KW-1185">Reference proteome</keyword>
<evidence type="ECO:0000256" key="1">
    <source>
        <dbReference type="SAM" id="MobiDB-lite"/>
    </source>
</evidence>
<sequence>MSTSVSEPISQTGGASESDQELVGALSQDAALLHHQDATSSKASADSQGLTLHEYLTSVFKHQHIRKTSDYIPSSRVAYLVELAVDVGDQVEDLVHLPSLVDCAHDLVGEQVFRDFNLTAEQIVDFKMVLRAHSLNIHTICGERDVAYYYRYIYATHIALVENIMDPKKTVSVHHGVTGDDPRNPPPVSLYFYPSMLSVAVKHPESLGSSTLQRVFSSRHPFPWDTDTSIPGGVFHFIWPGPDDELAPEVQGILEGYHHLVQNRQNFGIVTSYDYHLFLFRDPTLPNRLYVSRLYHSDDPDSSNPRKNALYSSVCFMRVATDPELREQFMKKIRSMEKGLYRAGYSKVPNIYDPSRGQVTSCVDQNNFPAPAAASALS</sequence>
<dbReference type="EMBL" id="JASNQZ010000002">
    <property type="protein sequence ID" value="KAL0960271.1"/>
    <property type="molecule type" value="Genomic_DNA"/>
</dbReference>
<evidence type="ECO:0000313" key="2">
    <source>
        <dbReference type="EMBL" id="KAL0960271.1"/>
    </source>
</evidence>
<name>A0ABR3JWN7_9AGAR</name>
<proteinExistence type="predicted"/>
<accession>A0ABR3JWN7</accession>